<evidence type="ECO:0000313" key="1">
    <source>
        <dbReference type="EMBL" id="KAJ8939494.1"/>
    </source>
</evidence>
<dbReference type="AlphaFoldDB" id="A0AAV8XLX2"/>
<proteinExistence type="predicted"/>
<keyword evidence="2" id="KW-1185">Reference proteome</keyword>
<gene>
    <name evidence="1" type="ORF">NQ318_022548</name>
</gene>
<comment type="caution">
    <text evidence="1">The sequence shown here is derived from an EMBL/GenBank/DDBJ whole genome shotgun (WGS) entry which is preliminary data.</text>
</comment>
<protein>
    <submittedName>
        <fullName evidence="1">Uncharacterized protein</fullName>
    </submittedName>
</protein>
<sequence>METLSNDIILNVQKIFLVLDKCKNKINNEDLLNTIDNIYSGFGLPENKKLRSTVKRSQRIRWEDGKTAFASRIRTGLIINFLHIDPVEFLKDSFYLFKPRIINQLKKQSIIKYFKTRNNLIDLRTDLSDWYKNNIYEKLLNELFEFQKGQSGMMLNRIESLE</sequence>
<dbReference type="EMBL" id="JAPWTK010000485">
    <property type="protein sequence ID" value="KAJ8939494.1"/>
    <property type="molecule type" value="Genomic_DNA"/>
</dbReference>
<organism evidence="1 2">
    <name type="scientific">Aromia moschata</name>
    <dbReference type="NCBI Taxonomy" id="1265417"/>
    <lineage>
        <taxon>Eukaryota</taxon>
        <taxon>Metazoa</taxon>
        <taxon>Ecdysozoa</taxon>
        <taxon>Arthropoda</taxon>
        <taxon>Hexapoda</taxon>
        <taxon>Insecta</taxon>
        <taxon>Pterygota</taxon>
        <taxon>Neoptera</taxon>
        <taxon>Endopterygota</taxon>
        <taxon>Coleoptera</taxon>
        <taxon>Polyphaga</taxon>
        <taxon>Cucujiformia</taxon>
        <taxon>Chrysomeloidea</taxon>
        <taxon>Cerambycidae</taxon>
        <taxon>Cerambycinae</taxon>
        <taxon>Callichromatini</taxon>
        <taxon>Aromia</taxon>
    </lineage>
</organism>
<dbReference type="Proteomes" id="UP001162162">
    <property type="component" value="Unassembled WGS sequence"/>
</dbReference>
<name>A0AAV8XLX2_9CUCU</name>
<evidence type="ECO:0000313" key="2">
    <source>
        <dbReference type="Proteomes" id="UP001162162"/>
    </source>
</evidence>
<accession>A0AAV8XLX2</accession>
<feature type="non-terminal residue" evidence="1">
    <location>
        <position position="162"/>
    </location>
</feature>
<reference evidence="1" key="1">
    <citation type="journal article" date="2023" name="Insect Mol. Biol.">
        <title>Genome sequencing provides insights into the evolution of gene families encoding plant cell wall-degrading enzymes in longhorned beetles.</title>
        <authorList>
            <person name="Shin N.R."/>
            <person name="Okamura Y."/>
            <person name="Kirsch R."/>
            <person name="Pauchet Y."/>
        </authorList>
    </citation>
    <scope>NUCLEOTIDE SEQUENCE</scope>
    <source>
        <strain evidence="1">AMC_N1</strain>
    </source>
</reference>